<dbReference type="Pfam" id="PF12848">
    <property type="entry name" value="ABC_tran_Xtn"/>
    <property type="match status" value="2"/>
</dbReference>
<gene>
    <name evidence="7" type="ORF">FYJ78_08525</name>
</gene>
<evidence type="ECO:0000256" key="2">
    <source>
        <dbReference type="ARBA" id="ARBA00022741"/>
    </source>
</evidence>
<dbReference type="Gene3D" id="3.40.50.300">
    <property type="entry name" value="P-loop containing nucleotide triphosphate hydrolases"/>
    <property type="match status" value="2"/>
</dbReference>
<evidence type="ECO:0000313" key="8">
    <source>
        <dbReference type="Proteomes" id="UP000430222"/>
    </source>
</evidence>
<dbReference type="InterPro" id="IPR003439">
    <property type="entry name" value="ABC_transporter-like_ATP-bd"/>
</dbReference>
<sequence length="653" mass="74949">MSILKVQGLSKSFGVETLFHDVSFEIGRGDHVGFVGANGAGKTTLMKILMGKEEADGGSVQFDRAATVGYVEQQADFGEGTLYEEFKRAFEDVMELGERKRELERRIETEQDEALMEEYGRVVERFEQLEGYDYESRIRRVAFGLGFTEEDFERDAAHFSGGQKTRICLAKALLREPDFLFLDEPTNHLDIHMIEWLERFLKNYRGGVLIISHDRYFLDRVAARIIELSDRTVTSYEGNYTHFMQVRTQRREALKSAYEKQQEHIRKTEEYIRKYKAGIKSKQARGRQSQLNRLERIVVPPEEASFSYFAFHKPPECAQRVAELEDVSVSFGSKDIFRHLSLLIRRGDGVALVGPNGAGKTTLLRVLVGELQSETGQVKIGSRVKIGYFSQQHEGLHMEQTVLDEIRYEYGLDEEQARRYLGAFLFHGDEVLRRISDLSGGEQSRVAFLKLMLTGANFLVLDEPTNHLDIPAREAVEEALMAYPGTFLAVSHDRYFLDKVANCTLELDHGHLTEYPGNYSYYLMKKELAEQEEEARQEEAARRSPESDGKKTKTDSYTAMKQAEDDRQRKARKEQAERGRIQSMSETRRAELIQRAEAEIAMAEAELKGLEYQMNDPAVQSDPGRSRSIAEAYAAKEREIEQRYEKWEQLTEA</sequence>
<dbReference type="Pfam" id="PF16326">
    <property type="entry name" value="ABC_tran_CTD"/>
    <property type="match status" value="1"/>
</dbReference>
<dbReference type="GO" id="GO:0016887">
    <property type="term" value="F:ATP hydrolysis activity"/>
    <property type="evidence" value="ECO:0007669"/>
    <property type="project" value="InterPro"/>
</dbReference>
<dbReference type="Gene3D" id="1.10.287.380">
    <property type="entry name" value="Valyl-tRNA synthetase, C-terminal domain"/>
    <property type="match status" value="1"/>
</dbReference>
<comment type="caution">
    <text evidence="7">The sequence shown here is derived from an EMBL/GenBank/DDBJ whole genome shotgun (WGS) entry which is preliminary data.</text>
</comment>
<dbReference type="InterPro" id="IPR027417">
    <property type="entry name" value="P-loop_NTPase"/>
</dbReference>
<dbReference type="Proteomes" id="UP000430222">
    <property type="component" value="Unassembled WGS sequence"/>
</dbReference>
<proteinExistence type="predicted"/>
<dbReference type="InterPro" id="IPR032781">
    <property type="entry name" value="ABC_tran_Xtn"/>
</dbReference>
<evidence type="ECO:0000256" key="3">
    <source>
        <dbReference type="ARBA" id="ARBA00022840"/>
    </source>
</evidence>
<dbReference type="SUPFAM" id="SSF52540">
    <property type="entry name" value="P-loop containing nucleoside triphosphate hydrolases"/>
    <property type="match status" value="2"/>
</dbReference>
<feature type="compositionally biased region" description="Basic and acidic residues" evidence="5">
    <location>
        <begin position="537"/>
        <end position="554"/>
    </location>
</feature>
<dbReference type="GO" id="GO:0005524">
    <property type="term" value="F:ATP binding"/>
    <property type="evidence" value="ECO:0007669"/>
    <property type="project" value="UniProtKB-KW"/>
</dbReference>
<name>A0A6I2UYM2_9FIRM</name>
<keyword evidence="8" id="KW-1185">Reference proteome</keyword>
<organism evidence="7 8">
    <name type="scientific">Selenomonas montiformis</name>
    <dbReference type="NCBI Taxonomy" id="2652285"/>
    <lineage>
        <taxon>Bacteria</taxon>
        <taxon>Bacillati</taxon>
        <taxon>Bacillota</taxon>
        <taxon>Negativicutes</taxon>
        <taxon>Selenomonadales</taxon>
        <taxon>Selenomonadaceae</taxon>
        <taxon>Selenomonas</taxon>
    </lineage>
</organism>
<keyword evidence="3 7" id="KW-0067">ATP-binding</keyword>
<feature type="compositionally biased region" description="Basic and acidic residues" evidence="5">
    <location>
        <begin position="562"/>
        <end position="582"/>
    </location>
</feature>
<feature type="coiled-coil region" evidence="4">
    <location>
        <begin position="86"/>
        <end position="113"/>
    </location>
</feature>
<feature type="domain" description="ABC transporter" evidence="6">
    <location>
        <begin position="4"/>
        <end position="255"/>
    </location>
</feature>
<feature type="domain" description="ABC transporter" evidence="6">
    <location>
        <begin position="322"/>
        <end position="534"/>
    </location>
</feature>
<dbReference type="InterPro" id="IPR017871">
    <property type="entry name" value="ABC_transporter-like_CS"/>
</dbReference>
<dbReference type="RefSeq" id="WP_154621002.1">
    <property type="nucleotide sequence ID" value="NZ_VUNL01000009.1"/>
</dbReference>
<dbReference type="AlphaFoldDB" id="A0A6I2UYM2"/>
<dbReference type="InterPro" id="IPR037118">
    <property type="entry name" value="Val-tRNA_synth_C_sf"/>
</dbReference>
<protein>
    <submittedName>
        <fullName evidence="7">ABC-F family ATP-binding cassette domain-containing protein</fullName>
    </submittedName>
</protein>
<accession>A0A6I2UYM2</accession>
<dbReference type="PANTHER" id="PTHR42855">
    <property type="entry name" value="ABC TRANSPORTER ATP-BINDING SUBUNIT"/>
    <property type="match status" value="1"/>
</dbReference>
<dbReference type="InterPro" id="IPR051309">
    <property type="entry name" value="ABCF_ATPase"/>
</dbReference>
<dbReference type="FunFam" id="3.40.50.300:FF:000011">
    <property type="entry name" value="Putative ABC transporter ATP-binding component"/>
    <property type="match status" value="1"/>
</dbReference>
<dbReference type="InterPro" id="IPR032524">
    <property type="entry name" value="ABC_tran_C"/>
</dbReference>
<dbReference type="SMART" id="SM00382">
    <property type="entry name" value="AAA"/>
    <property type="match status" value="2"/>
</dbReference>
<dbReference type="EMBL" id="VUNL01000009">
    <property type="protein sequence ID" value="MSV25220.1"/>
    <property type="molecule type" value="Genomic_DNA"/>
</dbReference>
<feature type="coiled-coil region" evidence="4">
    <location>
        <begin position="593"/>
        <end position="650"/>
    </location>
</feature>
<feature type="region of interest" description="Disordered" evidence="5">
    <location>
        <begin position="532"/>
        <end position="582"/>
    </location>
</feature>
<dbReference type="GO" id="GO:0003677">
    <property type="term" value="F:DNA binding"/>
    <property type="evidence" value="ECO:0007669"/>
    <property type="project" value="InterPro"/>
</dbReference>
<evidence type="ECO:0000313" key="7">
    <source>
        <dbReference type="EMBL" id="MSV25220.1"/>
    </source>
</evidence>
<dbReference type="InterPro" id="IPR003593">
    <property type="entry name" value="AAA+_ATPase"/>
</dbReference>
<dbReference type="FunFam" id="3.40.50.300:FF:000309">
    <property type="entry name" value="ABC transporter ATP-binding protein"/>
    <property type="match status" value="1"/>
</dbReference>
<reference evidence="7 8" key="1">
    <citation type="submission" date="2019-08" db="EMBL/GenBank/DDBJ databases">
        <title>In-depth cultivation of the pig gut microbiome towards novel bacterial diversity and tailored functional studies.</title>
        <authorList>
            <person name="Wylensek D."/>
            <person name="Hitch T.C.A."/>
            <person name="Clavel T."/>
        </authorList>
    </citation>
    <scope>NUCLEOTIDE SEQUENCE [LARGE SCALE GENOMIC DNA]</scope>
    <source>
        <strain evidence="8">WCA-380-WT-3B3</strain>
    </source>
</reference>
<dbReference type="PROSITE" id="PS00211">
    <property type="entry name" value="ABC_TRANSPORTER_1"/>
    <property type="match status" value="2"/>
</dbReference>
<dbReference type="CDD" id="cd03221">
    <property type="entry name" value="ABCF_EF-3"/>
    <property type="match status" value="2"/>
</dbReference>
<dbReference type="PANTHER" id="PTHR42855:SF2">
    <property type="entry name" value="DRUG RESISTANCE ABC TRANSPORTER,ATP-BINDING PROTEIN"/>
    <property type="match status" value="1"/>
</dbReference>
<evidence type="ECO:0000256" key="4">
    <source>
        <dbReference type="SAM" id="Coils"/>
    </source>
</evidence>
<keyword evidence="4" id="KW-0175">Coiled coil</keyword>
<evidence type="ECO:0000256" key="1">
    <source>
        <dbReference type="ARBA" id="ARBA00022737"/>
    </source>
</evidence>
<evidence type="ECO:0000256" key="5">
    <source>
        <dbReference type="SAM" id="MobiDB-lite"/>
    </source>
</evidence>
<dbReference type="PROSITE" id="PS50893">
    <property type="entry name" value="ABC_TRANSPORTER_2"/>
    <property type="match status" value="2"/>
</dbReference>
<dbReference type="Pfam" id="PF00005">
    <property type="entry name" value="ABC_tran"/>
    <property type="match status" value="2"/>
</dbReference>
<evidence type="ECO:0000259" key="6">
    <source>
        <dbReference type="PROSITE" id="PS50893"/>
    </source>
</evidence>
<keyword evidence="1" id="KW-0677">Repeat</keyword>
<keyword evidence="2" id="KW-0547">Nucleotide-binding</keyword>